<accession>A0A6C0KXZ5</accession>
<proteinExistence type="predicted"/>
<reference evidence="1" key="1">
    <citation type="journal article" date="2020" name="Nature">
        <title>Giant virus diversity and host interactions through global metagenomics.</title>
        <authorList>
            <person name="Schulz F."/>
            <person name="Roux S."/>
            <person name="Paez-Espino D."/>
            <person name="Jungbluth S."/>
            <person name="Walsh D.A."/>
            <person name="Denef V.J."/>
            <person name="McMahon K.D."/>
            <person name="Konstantinidis K.T."/>
            <person name="Eloe-Fadrosh E.A."/>
            <person name="Kyrpides N.C."/>
            <person name="Woyke T."/>
        </authorList>
    </citation>
    <scope>NUCLEOTIDE SEQUENCE</scope>
    <source>
        <strain evidence="1">GVMAG-S-ERX555907-63</strain>
    </source>
</reference>
<dbReference type="EMBL" id="MN741018">
    <property type="protein sequence ID" value="QHU22835.1"/>
    <property type="molecule type" value="Genomic_DNA"/>
</dbReference>
<organism evidence="1">
    <name type="scientific">viral metagenome</name>
    <dbReference type="NCBI Taxonomy" id="1070528"/>
    <lineage>
        <taxon>unclassified sequences</taxon>
        <taxon>metagenomes</taxon>
        <taxon>organismal metagenomes</taxon>
    </lineage>
</organism>
<sequence length="210" mass="24331">MGAWDLTYDCKATIFTDVVEYYDKLVEKQEKSGYDRDDPYCANITSFHGIKLLEGFAKNREEALEEVLNKGEKWGAAVTKFYYPEGFEEYADKSYIKKRVNQITKLHTKLKNEHDKIAQYVQSTYDKVQSKENTKFMSCISCKSKISKGYMRKCIGTTSYGDGFTTYYNKCIVCNNDFIKPKEEKYNKLKEEYGNVSHVYEVVFGGMVAS</sequence>
<evidence type="ECO:0000313" key="1">
    <source>
        <dbReference type="EMBL" id="QHU22835.1"/>
    </source>
</evidence>
<protein>
    <submittedName>
        <fullName evidence="1">Uncharacterized protein</fullName>
    </submittedName>
</protein>
<name>A0A6C0KXZ5_9ZZZZ</name>
<dbReference type="AlphaFoldDB" id="A0A6C0KXZ5"/>